<dbReference type="PANTHER" id="PTHR22942:SF30">
    <property type="entry name" value="MEIOTIC RECOMBINATION PROTEIN DMC1_LIM15 HOMOLOG"/>
    <property type="match status" value="1"/>
</dbReference>
<organism evidence="13 14">
    <name type="scientific">candidate division MSBL1 archaeon SCGC-AAA385D11</name>
    <dbReference type="NCBI Taxonomy" id="1698286"/>
    <lineage>
        <taxon>Archaea</taxon>
        <taxon>Methanobacteriati</taxon>
        <taxon>Methanobacteriota</taxon>
        <taxon>candidate division MSBL1</taxon>
    </lineage>
</organism>
<evidence type="ECO:0000313" key="14">
    <source>
        <dbReference type="Proteomes" id="UP000070256"/>
    </source>
</evidence>
<dbReference type="InterPro" id="IPR016467">
    <property type="entry name" value="DNA_recomb/repair_RecA-like"/>
</dbReference>
<dbReference type="GO" id="GO:0140664">
    <property type="term" value="F:ATP-dependent DNA damage sensor activity"/>
    <property type="evidence" value="ECO:0007669"/>
    <property type="project" value="InterPro"/>
</dbReference>
<keyword evidence="3 9" id="KW-0547">Nucleotide-binding</keyword>
<feature type="binding site" evidence="9">
    <location>
        <begin position="118"/>
        <end position="125"/>
    </location>
    <ligand>
        <name>ATP</name>
        <dbReference type="ChEBI" id="CHEBI:30616"/>
    </ligand>
</feature>
<dbReference type="NCBIfam" id="TIGR02236">
    <property type="entry name" value="recomb_radA"/>
    <property type="match status" value="1"/>
</dbReference>
<dbReference type="Pfam" id="PF14520">
    <property type="entry name" value="HHH_5"/>
    <property type="match status" value="1"/>
</dbReference>
<evidence type="ECO:0000256" key="7">
    <source>
        <dbReference type="ARBA" id="ARBA00023172"/>
    </source>
</evidence>
<dbReference type="GO" id="GO:0006310">
    <property type="term" value="P:DNA recombination"/>
    <property type="evidence" value="ECO:0007669"/>
    <property type="project" value="UniProtKB-UniRule"/>
</dbReference>
<evidence type="ECO:0000256" key="10">
    <source>
        <dbReference type="PIRNR" id="PIRNR005856"/>
    </source>
</evidence>
<dbReference type="InterPro" id="IPR011938">
    <property type="entry name" value="DNA_recomb/repair_RadA"/>
</dbReference>
<dbReference type="AlphaFoldDB" id="A0A133VPL0"/>
<dbReference type="PATRIC" id="fig|1698286.3.peg.13"/>
<dbReference type="Proteomes" id="UP000070256">
    <property type="component" value="Unassembled WGS sequence"/>
</dbReference>
<dbReference type="Gene3D" id="3.40.50.300">
    <property type="entry name" value="P-loop containing nucleotide triphosphate hydrolases"/>
    <property type="match status" value="1"/>
</dbReference>
<evidence type="ECO:0000256" key="6">
    <source>
        <dbReference type="ARBA" id="ARBA00023125"/>
    </source>
</evidence>
<evidence type="ECO:0000256" key="1">
    <source>
        <dbReference type="ARBA" id="ARBA00008050"/>
    </source>
</evidence>
<evidence type="ECO:0000313" key="13">
    <source>
        <dbReference type="EMBL" id="KXB08385.1"/>
    </source>
</evidence>
<evidence type="ECO:0000256" key="5">
    <source>
        <dbReference type="ARBA" id="ARBA00022840"/>
    </source>
</evidence>
<dbReference type="HAMAP" id="MF_00348">
    <property type="entry name" value="RadA_arch"/>
    <property type="match status" value="1"/>
</dbReference>
<dbReference type="SUPFAM" id="SSF52540">
    <property type="entry name" value="P-loop containing nucleoside triphosphate hydrolases"/>
    <property type="match status" value="1"/>
</dbReference>
<evidence type="ECO:0000256" key="4">
    <source>
        <dbReference type="ARBA" id="ARBA00022763"/>
    </source>
</evidence>
<dbReference type="GO" id="GO:0003684">
    <property type="term" value="F:damaged DNA binding"/>
    <property type="evidence" value="ECO:0007669"/>
    <property type="project" value="UniProtKB-UniRule"/>
</dbReference>
<gene>
    <name evidence="9 13" type="primary">radA</name>
    <name evidence="13" type="ORF">AKJ58_00060</name>
</gene>
<dbReference type="SMART" id="SM00382">
    <property type="entry name" value="AAA"/>
    <property type="match status" value="1"/>
</dbReference>
<dbReference type="FunFam" id="3.40.50.300:FF:002052">
    <property type="entry name" value="DNA repair protein RAD51 homolog"/>
    <property type="match status" value="1"/>
</dbReference>
<comment type="function">
    <text evidence="8 9 10">Involved in DNA repair and in homologous recombination. Binds and assemble on single-stranded DNA to form a nucleoprotein filament. Hydrolyzes ATP in a ssDNA-dependent manner and promotes DNA strand exchange between homologous DNA molecules.</text>
</comment>
<comment type="similarity">
    <text evidence="1 9 10">Belongs to the eukaryotic RecA-like protein family.</text>
</comment>
<evidence type="ECO:0000259" key="11">
    <source>
        <dbReference type="PROSITE" id="PS50162"/>
    </source>
</evidence>
<dbReference type="Pfam" id="PF08423">
    <property type="entry name" value="Rad51"/>
    <property type="match status" value="1"/>
</dbReference>
<sequence length="324" mass="35493">MKFYLLRESLNEVENSVENLPGIGKATAQRLQDSGYQSIESLAIAKVQDICEAAEVSESKAEQIVEEAKKSSKIGEFKTAEEILKERGNVGWIQTGSDALDNLLGGGIETQSVTEIFGEFGSGKTQLAHQLSVNVQLPKDKGGLNGKAIYMDTENTFRPHRILSMAEGLDLDSEETLKSIFVAKPLNTDHQLLLAEKAQKIVKDEGVRLLVVDTLTSLFRAEYVGREVLAERQQKLGRHLLTLHRIADLNNVSVVVANQVHAKPDAFLGDPTQPIGGHVLGHSSTNRIYLRKSKGTRRIARVVDSPELAEGEAVFSIATEGIRD</sequence>
<proteinExistence type="inferred from homology"/>
<evidence type="ECO:0000256" key="8">
    <source>
        <dbReference type="ARBA" id="ARBA00025684"/>
    </source>
</evidence>
<evidence type="ECO:0000256" key="3">
    <source>
        <dbReference type="ARBA" id="ARBA00022741"/>
    </source>
</evidence>
<dbReference type="GO" id="GO:0006281">
    <property type="term" value="P:DNA repair"/>
    <property type="evidence" value="ECO:0007669"/>
    <property type="project" value="UniProtKB-UniRule"/>
</dbReference>
<dbReference type="PROSITE" id="PS50162">
    <property type="entry name" value="RECA_2"/>
    <property type="match status" value="1"/>
</dbReference>
<dbReference type="PANTHER" id="PTHR22942">
    <property type="entry name" value="RECA/RAD51/RADA DNA STRAND-PAIRING FAMILY MEMBER"/>
    <property type="match status" value="1"/>
</dbReference>
<keyword evidence="7 9" id="KW-0233">DNA recombination</keyword>
<accession>A0A133VPL0</accession>
<dbReference type="PROSITE" id="PS50163">
    <property type="entry name" value="RECA_3"/>
    <property type="match status" value="1"/>
</dbReference>
<feature type="domain" description="RecA family profile 1" evidence="11">
    <location>
        <begin position="89"/>
        <end position="260"/>
    </location>
</feature>
<dbReference type="EMBL" id="LHYK01000001">
    <property type="protein sequence ID" value="KXB08385.1"/>
    <property type="molecule type" value="Genomic_DNA"/>
</dbReference>
<dbReference type="InterPro" id="IPR020588">
    <property type="entry name" value="RecA_ATP-bd"/>
</dbReference>
<protein>
    <recommendedName>
        <fullName evidence="2 9">DNA repair and recombination protein RadA</fullName>
    </recommendedName>
</protein>
<feature type="domain" description="RecA family profile 2" evidence="12">
    <location>
        <begin position="265"/>
        <end position="324"/>
    </location>
</feature>
<evidence type="ECO:0000256" key="9">
    <source>
        <dbReference type="HAMAP-Rule" id="MF_00348"/>
    </source>
</evidence>
<dbReference type="Gene3D" id="1.10.150.20">
    <property type="entry name" value="5' to 3' exonuclease, C-terminal subdomain"/>
    <property type="match status" value="1"/>
</dbReference>
<dbReference type="SUPFAM" id="SSF47794">
    <property type="entry name" value="Rad51 N-terminal domain-like"/>
    <property type="match status" value="1"/>
</dbReference>
<dbReference type="InterPro" id="IPR027417">
    <property type="entry name" value="P-loop_NTPase"/>
</dbReference>
<comment type="caution">
    <text evidence="13">The sequence shown here is derived from an EMBL/GenBank/DDBJ whole genome shotgun (WGS) entry which is preliminary data.</text>
</comment>
<dbReference type="InterPro" id="IPR003593">
    <property type="entry name" value="AAA+_ATPase"/>
</dbReference>
<dbReference type="GO" id="GO:0005524">
    <property type="term" value="F:ATP binding"/>
    <property type="evidence" value="ECO:0007669"/>
    <property type="project" value="UniProtKB-UniRule"/>
</dbReference>
<dbReference type="InterPro" id="IPR013632">
    <property type="entry name" value="Rad51_C"/>
</dbReference>
<keyword evidence="14" id="KW-1185">Reference proteome</keyword>
<keyword evidence="5 9" id="KW-0067">ATP-binding</keyword>
<keyword evidence="4 9" id="KW-0227">DNA damage</keyword>
<dbReference type="InterPro" id="IPR020587">
    <property type="entry name" value="RecA_monomer-monomer_interface"/>
</dbReference>
<reference evidence="13 14" key="1">
    <citation type="journal article" date="2016" name="Sci. Rep.">
        <title>Metabolic traits of an uncultured archaeal lineage -MSBL1- from brine pools of the Red Sea.</title>
        <authorList>
            <person name="Mwirichia R."/>
            <person name="Alam I."/>
            <person name="Rashid M."/>
            <person name="Vinu M."/>
            <person name="Ba-Alawi W."/>
            <person name="Anthony Kamau A."/>
            <person name="Kamanda Ngugi D."/>
            <person name="Goker M."/>
            <person name="Klenk H.P."/>
            <person name="Bajic V."/>
            <person name="Stingl U."/>
        </authorList>
    </citation>
    <scope>NUCLEOTIDE SEQUENCE [LARGE SCALE GENOMIC DNA]</scope>
    <source>
        <strain evidence="13">SCGC-AAA385D11</strain>
    </source>
</reference>
<evidence type="ECO:0000256" key="2">
    <source>
        <dbReference type="ARBA" id="ARBA00018144"/>
    </source>
</evidence>
<name>A0A133VPL0_9EURY</name>
<keyword evidence="6 9" id="KW-0238">DNA-binding</keyword>
<evidence type="ECO:0000259" key="12">
    <source>
        <dbReference type="PROSITE" id="PS50163"/>
    </source>
</evidence>
<dbReference type="PIRSF" id="PIRSF005856">
    <property type="entry name" value="Rad51"/>
    <property type="match status" value="1"/>
</dbReference>
<dbReference type="NCBIfam" id="NF003301">
    <property type="entry name" value="PRK04301.1"/>
    <property type="match status" value="1"/>
</dbReference>
<dbReference type="InterPro" id="IPR010995">
    <property type="entry name" value="DNA_repair_Rad51/TF_NusA_a-hlx"/>
</dbReference>